<protein>
    <submittedName>
        <fullName evidence="3">Putative esterase</fullName>
        <ecNumber evidence="3">3.1.2.-</ecNumber>
    </submittedName>
</protein>
<name>A0A1X6ZFX0_9RHOB</name>
<dbReference type="InterPro" id="IPR029069">
    <property type="entry name" value="HotDog_dom_sf"/>
</dbReference>
<dbReference type="OrthoDB" id="9806185at2"/>
<gene>
    <name evidence="3" type="ORF">PSM7751_02411</name>
</gene>
<dbReference type="CDD" id="cd03443">
    <property type="entry name" value="PaaI_thioesterase"/>
    <property type="match status" value="1"/>
</dbReference>
<dbReference type="Gene3D" id="3.10.129.10">
    <property type="entry name" value="Hotdog Thioesterase"/>
    <property type="match status" value="1"/>
</dbReference>
<dbReference type="EMBL" id="FWFN01000004">
    <property type="protein sequence ID" value="SLN49807.1"/>
    <property type="molecule type" value="Genomic_DNA"/>
</dbReference>
<feature type="domain" description="Thioesterase" evidence="2">
    <location>
        <begin position="46"/>
        <end position="116"/>
    </location>
</feature>
<dbReference type="InterPro" id="IPR052723">
    <property type="entry name" value="Acyl-CoA_thioesterase_PaaI"/>
</dbReference>
<keyword evidence="4" id="KW-1185">Reference proteome</keyword>
<dbReference type="RefSeq" id="WP_085888449.1">
    <property type="nucleotide sequence ID" value="NZ_FWFN01000004.1"/>
</dbReference>
<dbReference type="AlphaFoldDB" id="A0A1X6ZFX0"/>
<dbReference type="SUPFAM" id="SSF54637">
    <property type="entry name" value="Thioesterase/thiol ester dehydrase-isomerase"/>
    <property type="match status" value="1"/>
</dbReference>
<organism evidence="3 4">
    <name type="scientific">Pseudooceanicola marinus</name>
    <dbReference type="NCBI Taxonomy" id="396013"/>
    <lineage>
        <taxon>Bacteria</taxon>
        <taxon>Pseudomonadati</taxon>
        <taxon>Pseudomonadota</taxon>
        <taxon>Alphaproteobacteria</taxon>
        <taxon>Rhodobacterales</taxon>
        <taxon>Paracoccaceae</taxon>
        <taxon>Pseudooceanicola</taxon>
    </lineage>
</organism>
<evidence type="ECO:0000313" key="4">
    <source>
        <dbReference type="Proteomes" id="UP000193963"/>
    </source>
</evidence>
<evidence type="ECO:0000259" key="2">
    <source>
        <dbReference type="Pfam" id="PF03061"/>
    </source>
</evidence>
<reference evidence="4" key="1">
    <citation type="submission" date="2017-03" db="EMBL/GenBank/DDBJ databases">
        <authorList>
            <person name="Rodrigo-Torres L."/>
            <person name="Arahal R.D."/>
            <person name="Lucena T."/>
        </authorList>
    </citation>
    <scope>NUCLEOTIDE SEQUENCE [LARGE SCALE GENOMIC DNA]</scope>
    <source>
        <strain evidence="4">CECT 7751</strain>
    </source>
</reference>
<evidence type="ECO:0000313" key="3">
    <source>
        <dbReference type="EMBL" id="SLN49807.1"/>
    </source>
</evidence>
<dbReference type="EC" id="3.1.2.-" evidence="3"/>
<dbReference type="PANTHER" id="PTHR42856">
    <property type="entry name" value="ACYL-COENZYME A THIOESTERASE PAAI"/>
    <property type="match status" value="1"/>
</dbReference>
<dbReference type="Proteomes" id="UP000193963">
    <property type="component" value="Unassembled WGS sequence"/>
</dbReference>
<dbReference type="NCBIfam" id="TIGR00369">
    <property type="entry name" value="unchar_dom_1"/>
    <property type="match status" value="1"/>
</dbReference>
<dbReference type="PANTHER" id="PTHR42856:SF1">
    <property type="entry name" value="ACYL-COENZYME A THIOESTERASE PAAI"/>
    <property type="match status" value="1"/>
</dbReference>
<proteinExistence type="predicted"/>
<dbReference type="GO" id="GO:0016289">
    <property type="term" value="F:acyl-CoA hydrolase activity"/>
    <property type="evidence" value="ECO:0007669"/>
    <property type="project" value="TreeGrafter"/>
</dbReference>
<accession>A0A1X6ZFX0</accession>
<dbReference type="Pfam" id="PF03061">
    <property type="entry name" value="4HBT"/>
    <property type="match status" value="1"/>
</dbReference>
<dbReference type="InterPro" id="IPR006683">
    <property type="entry name" value="Thioestr_dom"/>
</dbReference>
<keyword evidence="1 3" id="KW-0378">Hydrolase</keyword>
<evidence type="ECO:0000256" key="1">
    <source>
        <dbReference type="ARBA" id="ARBA00022801"/>
    </source>
</evidence>
<sequence length="139" mass="15058">MDLIPFGQEILDAQPFSKEVGIEIARFEMGFCELTLEIEERHKQHNGFVHGGVTSTLADLALTFAGGSVLQDVLTLEWKINFLRPGVGERLVARGQVMSHGSTQAVCRCDIFAVTDGAEKIVAAAQGTIAKRPTKMKGS</sequence>
<dbReference type="InterPro" id="IPR003736">
    <property type="entry name" value="PAAI_dom"/>
</dbReference>